<reference evidence="12" key="1">
    <citation type="submission" date="2016-02" db="EMBL/GenBank/DDBJ databases">
        <title>Draft genome sequence of Microdochium bolleyi, a fungal endophyte of beachgrass.</title>
        <authorList>
            <consortium name="DOE Joint Genome Institute"/>
            <person name="David A.S."/>
            <person name="May G."/>
            <person name="Haridas S."/>
            <person name="Lim J."/>
            <person name="Wang M."/>
            <person name="Labutti K."/>
            <person name="Lipzen A."/>
            <person name="Barry K."/>
            <person name="Grigoriev I.V."/>
        </authorList>
    </citation>
    <scope>NUCLEOTIDE SEQUENCE [LARGE SCALE GENOMIC DNA]</scope>
    <source>
        <strain evidence="12">J235TASD1</strain>
    </source>
</reference>
<keyword evidence="4 9" id="KW-0808">Transferase</keyword>
<accession>A0A136J816</accession>
<dbReference type="InterPro" id="IPR036393">
    <property type="entry name" value="AceGlu_kinase-like_sf"/>
</dbReference>
<evidence type="ECO:0000256" key="4">
    <source>
        <dbReference type="ARBA" id="ARBA00022679"/>
    </source>
</evidence>
<dbReference type="PIRSF" id="PIRSF000726">
    <property type="entry name" value="Asp_kin"/>
    <property type="match status" value="1"/>
</dbReference>
<evidence type="ECO:0000256" key="5">
    <source>
        <dbReference type="ARBA" id="ARBA00022741"/>
    </source>
</evidence>
<evidence type="ECO:0000256" key="6">
    <source>
        <dbReference type="ARBA" id="ARBA00022777"/>
    </source>
</evidence>
<dbReference type="InterPro" id="IPR018042">
    <property type="entry name" value="Aspartate_kinase_CS"/>
</dbReference>
<comment type="similarity">
    <text evidence="2 9">Belongs to the aspartokinase family.</text>
</comment>
<dbReference type="Proteomes" id="UP000070501">
    <property type="component" value="Unassembled WGS sequence"/>
</dbReference>
<comment type="catalytic activity">
    <reaction evidence="8 9">
        <text>L-aspartate + ATP = 4-phospho-L-aspartate + ADP</text>
        <dbReference type="Rhea" id="RHEA:23776"/>
        <dbReference type="ChEBI" id="CHEBI:29991"/>
        <dbReference type="ChEBI" id="CHEBI:30616"/>
        <dbReference type="ChEBI" id="CHEBI:57535"/>
        <dbReference type="ChEBI" id="CHEBI:456216"/>
        <dbReference type="EC" id="2.7.2.4"/>
    </reaction>
</comment>
<dbReference type="EMBL" id="KQ964248">
    <property type="protein sequence ID" value="KXJ93281.1"/>
    <property type="molecule type" value="Genomic_DNA"/>
</dbReference>
<evidence type="ECO:0000313" key="11">
    <source>
        <dbReference type="EMBL" id="KXJ93281.1"/>
    </source>
</evidence>
<organism evidence="11 12">
    <name type="scientific">Microdochium bolleyi</name>
    <dbReference type="NCBI Taxonomy" id="196109"/>
    <lineage>
        <taxon>Eukaryota</taxon>
        <taxon>Fungi</taxon>
        <taxon>Dikarya</taxon>
        <taxon>Ascomycota</taxon>
        <taxon>Pezizomycotina</taxon>
        <taxon>Sordariomycetes</taxon>
        <taxon>Xylariomycetidae</taxon>
        <taxon>Xylariales</taxon>
        <taxon>Microdochiaceae</taxon>
        <taxon>Microdochium</taxon>
    </lineage>
</organism>
<dbReference type="Gene3D" id="3.40.1160.10">
    <property type="entry name" value="Acetylglutamate kinase-like"/>
    <property type="match status" value="1"/>
</dbReference>
<dbReference type="PROSITE" id="PS00324">
    <property type="entry name" value="ASPARTOKINASE"/>
    <property type="match status" value="1"/>
</dbReference>
<sequence>MSVGEHRNNSSNGWVVQKFGGTSVGKFPVNIAEDIVRANLASNKIVVVCSARSTGKKATGTTSRLLEVHRKLREIAAATSADDVQCTFLEEAKVIIEDICNEHVLAVKAVVQTAEIQQSVVQSIEEDCQGLIDYIIAAKRFHLEVNARSKDRVVSFGEKLSCRFMTAVLKEKNVEAEYVDLSDVMHYDSADRLSPAFYKEAAAIFRKRILACQDKVPVVTGFFGNVPGSLMDGDIGRGYTDLCAALLAVGLNAQELQVWKEVDGIFTADPTKVPTARLLSAITPSEAAELTFYGSEVIHHLTMDQVINADPPIPIRIKNVKNPRGNGTIVVPDPNQAPAQKIRRSRPSEVNLLASSSKTPKRPTAVTIKKDITVINVHSNKRSISHGFFAKVFAILNSHRISVDLISTSEVHVSMAIHAADTSVSHFEKATAELGEFGDVSILTDMAILSLVGAEMKNMIGIAGRMFSTLGEHNVNIEMISQGASEINISCVIDVREGTRAMNILHTNLFTFLE</sequence>
<dbReference type="STRING" id="196109.A0A136J816"/>
<comment type="pathway">
    <text evidence="1">Mycotoxin biosynthesis.</text>
</comment>
<keyword evidence="7" id="KW-0067">ATP-binding</keyword>
<dbReference type="GO" id="GO:0005524">
    <property type="term" value="F:ATP binding"/>
    <property type="evidence" value="ECO:0007669"/>
    <property type="project" value="UniProtKB-KW"/>
</dbReference>
<evidence type="ECO:0000256" key="9">
    <source>
        <dbReference type="RuleBase" id="RU003448"/>
    </source>
</evidence>
<evidence type="ECO:0000259" key="10">
    <source>
        <dbReference type="PROSITE" id="PS51671"/>
    </source>
</evidence>
<dbReference type="PANTHER" id="PTHR21499:SF59">
    <property type="entry name" value="ASPARTOKINASE"/>
    <property type="match status" value="1"/>
</dbReference>
<dbReference type="Gene3D" id="3.30.2130.10">
    <property type="entry name" value="VC0802-like"/>
    <property type="match status" value="1"/>
</dbReference>
<dbReference type="InterPro" id="IPR045865">
    <property type="entry name" value="ACT-like_dom_sf"/>
</dbReference>
<proteinExistence type="inferred from homology"/>
<evidence type="ECO:0000256" key="8">
    <source>
        <dbReference type="ARBA" id="ARBA00047872"/>
    </source>
</evidence>
<name>A0A136J816_9PEZI</name>
<dbReference type="GO" id="GO:0009090">
    <property type="term" value="P:homoserine biosynthetic process"/>
    <property type="evidence" value="ECO:0007669"/>
    <property type="project" value="TreeGrafter"/>
</dbReference>
<dbReference type="AlphaFoldDB" id="A0A136J816"/>
<dbReference type="SUPFAM" id="SSF55021">
    <property type="entry name" value="ACT-like"/>
    <property type="match status" value="2"/>
</dbReference>
<dbReference type="InterPro" id="IPR054352">
    <property type="entry name" value="ACT_Aspartokinase"/>
</dbReference>
<dbReference type="SUPFAM" id="SSF53633">
    <property type="entry name" value="Carbamate kinase-like"/>
    <property type="match status" value="1"/>
</dbReference>
<dbReference type="PANTHER" id="PTHR21499">
    <property type="entry name" value="ASPARTATE KINASE"/>
    <property type="match status" value="1"/>
</dbReference>
<keyword evidence="6 9" id="KW-0418">Kinase</keyword>
<dbReference type="NCBIfam" id="TIGR00657">
    <property type="entry name" value="asp_kinases"/>
    <property type="match status" value="1"/>
</dbReference>
<dbReference type="FunFam" id="3.40.1160.10:FF:000023">
    <property type="entry name" value="Probable aspartokinase"/>
    <property type="match status" value="1"/>
</dbReference>
<dbReference type="EC" id="2.7.2.4" evidence="9"/>
<dbReference type="InterPro" id="IPR002912">
    <property type="entry name" value="ACT_dom"/>
</dbReference>
<dbReference type="FunCoup" id="A0A136J816">
    <property type="interactions" value="299"/>
</dbReference>
<keyword evidence="5" id="KW-0547">Nucleotide-binding</keyword>
<evidence type="ECO:0000256" key="2">
    <source>
        <dbReference type="ARBA" id="ARBA00010122"/>
    </source>
</evidence>
<dbReference type="GO" id="GO:0009088">
    <property type="term" value="P:threonine biosynthetic process"/>
    <property type="evidence" value="ECO:0007669"/>
    <property type="project" value="UniProtKB-ARBA"/>
</dbReference>
<dbReference type="FunFam" id="3.30.2130.10:FF:000001">
    <property type="entry name" value="Bifunctional aspartokinase/homoserine dehydrogenase"/>
    <property type="match status" value="1"/>
</dbReference>
<dbReference type="GO" id="GO:0005829">
    <property type="term" value="C:cytosol"/>
    <property type="evidence" value="ECO:0007669"/>
    <property type="project" value="TreeGrafter"/>
</dbReference>
<keyword evidence="3" id="KW-0597">Phosphoprotein</keyword>
<dbReference type="GO" id="GO:0009089">
    <property type="term" value="P:lysine biosynthetic process via diaminopimelate"/>
    <property type="evidence" value="ECO:0007669"/>
    <property type="project" value="InterPro"/>
</dbReference>
<keyword evidence="12" id="KW-1185">Reference proteome</keyword>
<dbReference type="OrthoDB" id="4323675at2759"/>
<dbReference type="InParanoid" id="A0A136J816"/>
<gene>
    <name evidence="11" type="ORF">Micbo1qcDRAFT_133588</name>
</gene>
<dbReference type="Pfam" id="PF00696">
    <property type="entry name" value="AA_kinase"/>
    <property type="match status" value="1"/>
</dbReference>
<dbReference type="GO" id="GO:0071266">
    <property type="term" value="P:'de novo' L-methionine biosynthetic process"/>
    <property type="evidence" value="ECO:0007669"/>
    <property type="project" value="UniProtKB-ARBA"/>
</dbReference>
<evidence type="ECO:0000313" key="12">
    <source>
        <dbReference type="Proteomes" id="UP000070501"/>
    </source>
</evidence>
<dbReference type="Pfam" id="PF22468">
    <property type="entry name" value="ACT_9"/>
    <property type="match status" value="1"/>
</dbReference>
<protein>
    <recommendedName>
        <fullName evidence="9">Aspartokinase</fullName>
        <ecNumber evidence="9">2.7.2.4</ecNumber>
    </recommendedName>
</protein>
<dbReference type="InterPro" id="IPR001341">
    <property type="entry name" value="Asp_kinase"/>
</dbReference>
<dbReference type="InterPro" id="IPR001048">
    <property type="entry name" value="Asp/Glu/Uridylate_kinase"/>
</dbReference>
<feature type="domain" description="ACT" evidence="10">
    <location>
        <begin position="451"/>
        <end position="514"/>
    </location>
</feature>
<dbReference type="PROSITE" id="PS51671">
    <property type="entry name" value="ACT"/>
    <property type="match status" value="1"/>
</dbReference>
<evidence type="ECO:0000256" key="3">
    <source>
        <dbReference type="ARBA" id="ARBA00022553"/>
    </source>
</evidence>
<evidence type="ECO:0000256" key="1">
    <source>
        <dbReference type="ARBA" id="ARBA00004685"/>
    </source>
</evidence>
<dbReference type="InterPro" id="IPR005260">
    <property type="entry name" value="Asp_kin_monofn"/>
</dbReference>
<dbReference type="GO" id="GO:0004072">
    <property type="term" value="F:aspartate kinase activity"/>
    <property type="evidence" value="ECO:0007669"/>
    <property type="project" value="UniProtKB-EC"/>
</dbReference>
<evidence type="ECO:0000256" key="7">
    <source>
        <dbReference type="ARBA" id="ARBA00022840"/>
    </source>
</evidence>